<dbReference type="RefSeq" id="WP_211360656.1">
    <property type="nucleotide sequence ID" value="NZ_VLLI01000002.1"/>
</dbReference>
<reference evidence="2 3" key="1">
    <citation type="submission" date="2019-07" db="EMBL/GenBank/DDBJ databases">
        <title>Genomic Encyclopedia of Archaeal and Bacterial Type Strains, Phase II (KMG-II): from individual species to whole genera.</title>
        <authorList>
            <person name="Goeker M."/>
        </authorList>
    </citation>
    <scope>NUCLEOTIDE SEQUENCE [LARGE SCALE GENOMIC DNA]</scope>
    <source>
        <strain evidence="2 3">ATCC BAA-1854</strain>
    </source>
</reference>
<dbReference type="Pfam" id="PF00903">
    <property type="entry name" value="Glyoxalase"/>
    <property type="match status" value="1"/>
</dbReference>
<gene>
    <name evidence="2" type="ORF">JN11_01070</name>
</gene>
<protein>
    <submittedName>
        <fullName evidence="2">Putative enzyme related to lactoylglutathione lyase</fullName>
    </submittedName>
</protein>
<dbReference type="InterPro" id="IPR037523">
    <property type="entry name" value="VOC_core"/>
</dbReference>
<evidence type="ECO:0000259" key="1">
    <source>
        <dbReference type="PROSITE" id="PS51819"/>
    </source>
</evidence>
<dbReference type="InterPro" id="IPR052164">
    <property type="entry name" value="Anthracycline_SecMetBiosynth"/>
</dbReference>
<keyword evidence="3" id="KW-1185">Reference proteome</keyword>
<name>A0A562UCF3_9SPHI</name>
<accession>A0A562UCF3</accession>
<proteinExistence type="predicted"/>
<organism evidence="2 3">
    <name type="scientific">Mucilaginibacter frigoritolerans</name>
    <dbReference type="NCBI Taxonomy" id="652788"/>
    <lineage>
        <taxon>Bacteria</taxon>
        <taxon>Pseudomonadati</taxon>
        <taxon>Bacteroidota</taxon>
        <taxon>Sphingobacteriia</taxon>
        <taxon>Sphingobacteriales</taxon>
        <taxon>Sphingobacteriaceae</taxon>
        <taxon>Mucilaginibacter</taxon>
    </lineage>
</organism>
<dbReference type="PANTHER" id="PTHR33993:SF1">
    <property type="entry name" value="GLYOXALASE FAMILY PROTEIN"/>
    <property type="match status" value="1"/>
</dbReference>
<dbReference type="CDD" id="cd07247">
    <property type="entry name" value="SgaA_N_like"/>
    <property type="match status" value="1"/>
</dbReference>
<feature type="domain" description="VOC" evidence="1">
    <location>
        <begin position="130"/>
        <end position="240"/>
    </location>
</feature>
<dbReference type="PANTHER" id="PTHR33993">
    <property type="entry name" value="GLYOXALASE-RELATED"/>
    <property type="match status" value="1"/>
</dbReference>
<dbReference type="PROSITE" id="PS51819">
    <property type="entry name" value="VOC"/>
    <property type="match status" value="1"/>
</dbReference>
<dbReference type="SUPFAM" id="SSF54593">
    <property type="entry name" value="Glyoxalase/Bleomycin resistance protein/Dihydroxybiphenyl dioxygenase"/>
    <property type="match status" value="2"/>
</dbReference>
<dbReference type="InterPro" id="IPR029068">
    <property type="entry name" value="Glyas_Bleomycin-R_OHBP_Dase"/>
</dbReference>
<sequence length="243" mass="26030">MENTKQPTLANGKICYVEIPATEIAVSSAFYQTVFSWEIRTRSNGSIAFDDGINEVSGTWVLGRKPATEPGLLVSIMVDSVTETIALIKANGGHIIKQMALTEQEQIAWFTDPAQNVMGIYQHPGGGHGKICYVEIPATDIAISSSFYADAFNWPLRDKGSEHVGFDDTVGVVSGMWVQGRPSSPEPGLLIYIMVDDIAHAIDAVTAAGGKIVQQVGADAPEITARFSDPAGNVWGLHQQPTG</sequence>
<keyword evidence="2" id="KW-0456">Lyase</keyword>
<dbReference type="AlphaFoldDB" id="A0A562UCF3"/>
<evidence type="ECO:0000313" key="2">
    <source>
        <dbReference type="EMBL" id="TWJ03524.1"/>
    </source>
</evidence>
<evidence type="ECO:0000313" key="3">
    <source>
        <dbReference type="Proteomes" id="UP000317010"/>
    </source>
</evidence>
<comment type="caution">
    <text evidence="2">The sequence shown here is derived from an EMBL/GenBank/DDBJ whole genome shotgun (WGS) entry which is preliminary data.</text>
</comment>
<dbReference type="Gene3D" id="3.10.180.10">
    <property type="entry name" value="2,3-Dihydroxybiphenyl 1,2-Dioxygenase, domain 1"/>
    <property type="match status" value="2"/>
</dbReference>
<dbReference type="GO" id="GO:0016829">
    <property type="term" value="F:lyase activity"/>
    <property type="evidence" value="ECO:0007669"/>
    <property type="project" value="UniProtKB-KW"/>
</dbReference>
<dbReference type="InterPro" id="IPR004360">
    <property type="entry name" value="Glyas_Fos-R_dOase_dom"/>
</dbReference>
<dbReference type="EMBL" id="VLLI01000002">
    <property type="protein sequence ID" value="TWJ03524.1"/>
    <property type="molecule type" value="Genomic_DNA"/>
</dbReference>
<dbReference type="Proteomes" id="UP000317010">
    <property type="component" value="Unassembled WGS sequence"/>
</dbReference>